<keyword evidence="1" id="KW-0472">Membrane</keyword>
<dbReference type="SUPFAM" id="SSF50939">
    <property type="entry name" value="Sialidases"/>
    <property type="match status" value="1"/>
</dbReference>
<evidence type="ECO:0000313" key="4">
    <source>
        <dbReference type="Proteomes" id="UP000295621"/>
    </source>
</evidence>
<name>A0A4R4RXQ1_9ACTN</name>
<evidence type="ECO:0000259" key="2">
    <source>
        <dbReference type="PROSITE" id="PS50022"/>
    </source>
</evidence>
<keyword evidence="1" id="KW-1133">Transmembrane helix</keyword>
<sequence>MECRARFSRLPTSPQLTRRVVLHGHESKGAIMTRHSRKLRRATVGALISGLALVAAGGMAGAPASAGPDDPTRPDVVIATQEGDQKPFFPELVHLEDGRLVSVFYWNNEHSAGIPGGDHDGQVRWTESTDGGATWSQPRVVIDTSYDDRDAQITQLRDGTIVITWFQTEWAGYPAEAATIIGTFVTRSEDGGQTWSEPAQVQSSMSCGCGARSGAYHLGWAAESGEVVELDDGDLLIPLYGTRPDSALGRASVVRSTDGGRTWPLENEVMLPAEPGIGLSETELAVLPGGHVTAVIRPGYVSDSYDGGRTWTVAAKVPWSMQAPDLLTLPGGRVLLTYGGRDYGSNEPIVGRLLRRGEAWTDTTPVLLYMSQQNVDQGDPSTAVVRGGRFLTVSYDTNLHAVVGTFSSLADYVRAEPPVVEAPTPDDVLDLPAMVAAGEATFETDLTSSHQNHPTAQPGGAVDGVAEYWHSSLGPVATPEAPRHFTLSFAAPQRISWIGLNLKPGYAETASVYLSADGESWGDPVDVRTGHVSVAGEIAWAEIDHTTAQHVKIVITESAGASMLAELNIAR</sequence>
<dbReference type="PROSITE" id="PS50022">
    <property type="entry name" value="FA58C_3"/>
    <property type="match status" value="1"/>
</dbReference>
<dbReference type="AlphaFoldDB" id="A0A4R4RXQ1"/>
<dbReference type="OrthoDB" id="5958808at2"/>
<dbReference type="SUPFAM" id="SSF49785">
    <property type="entry name" value="Galactose-binding domain-like"/>
    <property type="match status" value="1"/>
</dbReference>
<dbReference type="InterPro" id="IPR008979">
    <property type="entry name" value="Galactose-bd-like_sf"/>
</dbReference>
<protein>
    <recommendedName>
        <fullName evidence="2">F5/8 type C domain-containing protein</fullName>
    </recommendedName>
</protein>
<dbReference type="Pfam" id="PF13088">
    <property type="entry name" value="BNR_2"/>
    <property type="match status" value="1"/>
</dbReference>
<feature type="transmembrane region" description="Helical" evidence="1">
    <location>
        <begin position="42"/>
        <end position="62"/>
    </location>
</feature>
<gene>
    <name evidence="3" type="ORF">E1212_02035</name>
</gene>
<dbReference type="InterPro" id="IPR036278">
    <property type="entry name" value="Sialidase_sf"/>
</dbReference>
<dbReference type="EMBL" id="SMKL01000003">
    <property type="protein sequence ID" value="TDC54556.1"/>
    <property type="molecule type" value="Genomic_DNA"/>
</dbReference>
<evidence type="ECO:0000256" key="1">
    <source>
        <dbReference type="SAM" id="Phobius"/>
    </source>
</evidence>
<keyword evidence="4" id="KW-1185">Reference proteome</keyword>
<reference evidence="3 4" key="1">
    <citation type="submission" date="2019-02" db="EMBL/GenBank/DDBJ databases">
        <title>Draft genome sequences of novel Actinobacteria.</title>
        <authorList>
            <person name="Sahin N."/>
            <person name="Ay H."/>
            <person name="Saygin H."/>
        </authorList>
    </citation>
    <scope>NUCLEOTIDE SEQUENCE [LARGE SCALE GENOMIC DNA]</scope>
    <source>
        <strain evidence="3 4">KC603</strain>
    </source>
</reference>
<dbReference type="InterPro" id="IPR000421">
    <property type="entry name" value="FA58C"/>
</dbReference>
<dbReference type="CDD" id="cd15482">
    <property type="entry name" value="Sialidase_non-viral"/>
    <property type="match status" value="1"/>
</dbReference>
<keyword evidence="1" id="KW-0812">Transmembrane</keyword>
<dbReference type="Proteomes" id="UP000295621">
    <property type="component" value="Unassembled WGS sequence"/>
</dbReference>
<organism evidence="3 4">
    <name type="scientific">Jiangella ureilytica</name>
    <dbReference type="NCBI Taxonomy" id="2530374"/>
    <lineage>
        <taxon>Bacteria</taxon>
        <taxon>Bacillati</taxon>
        <taxon>Actinomycetota</taxon>
        <taxon>Actinomycetes</taxon>
        <taxon>Jiangellales</taxon>
        <taxon>Jiangellaceae</taxon>
        <taxon>Jiangella</taxon>
    </lineage>
</organism>
<dbReference type="Pfam" id="PF00754">
    <property type="entry name" value="F5_F8_type_C"/>
    <property type="match status" value="1"/>
</dbReference>
<dbReference type="Gene3D" id="2.60.120.260">
    <property type="entry name" value="Galactose-binding domain-like"/>
    <property type="match status" value="1"/>
</dbReference>
<evidence type="ECO:0000313" key="3">
    <source>
        <dbReference type="EMBL" id="TDC54556.1"/>
    </source>
</evidence>
<comment type="caution">
    <text evidence="3">The sequence shown here is derived from an EMBL/GenBank/DDBJ whole genome shotgun (WGS) entry which is preliminary data.</text>
</comment>
<dbReference type="InterPro" id="IPR011040">
    <property type="entry name" value="Sialidase"/>
</dbReference>
<dbReference type="PANTHER" id="PTHR43752">
    <property type="entry name" value="BNR/ASP-BOX REPEAT FAMILY PROTEIN"/>
    <property type="match status" value="1"/>
</dbReference>
<proteinExistence type="predicted"/>
<feature type="domain" description="F5/8 type C" evidence="2">
    <location>
        <begin position="429"/>
        <end position="571"/>
    </location>
</feature>
<dbReference type="Gene3D" id="2.120.10.10">
    <property type="match status" value="1"/>
</dbReference>
<dbReference type="PANTHER" id="PTHR43752:SF2">
    <property type="entry name" value="BNR_ASP-BOX REPEAT FAMILY PROTEIN"/>
    <property type="match status" value="1"/>
</dbReference>
<accession>A0A4R4RXQ1</accession>